<name>A0ABM7IEW4_9MYCO</name>
<reference evidence="2 3" key="1">
    <citation type="journal article" date="2019" name="Emerg. Microbes Infect.">
        <title>Comprehensive subspecies identification of 175 nontuberculous mycobacteria species based on 7547 genomic profiles.</title>
        <authorList>
            <person name="Matsumoto Y."/>
            <person name="Kinjo T."/>
            <person name="Motooka D."/>
            <person name="Nabeya D."/>
            <person name="Jung N."/>
            <person name="Uechi K."/>
            <person name="Horii T."/>
            <person name="Iida T."/>
            <person name="Fujita J."/>
            <person name="Nakamura S."/>
        </authorList>
    </citation>
    <scope>NUCLEOTIDE SEQUENCE [LARGE SCALE GENOMIC DNA]</scope>
    <source>
        <strain evidence="2 3">JCM 15296</strain>
    </source>
</reference>
<dbReference type="RefSeq" id="WP_138233107.1">
    <property type="nucleotide sequence ID" value="NZ_AP022577.1"/>
</dbReference>
<evidence type="ECO:0000256" key="1">
    <source>
        <dbReference type="SAM" id="Phobius"/>
    </source>
</evidence>
<organism evidence="2 3">
    <name type="scientific">Mycolicibacterium aubagnense</name>
    <dbReference type="NCBI Taxonomy" id="319707"/>
    <lineage>
        <taxon>Bacteria</taxon>
        <taxon>Bacillati</taxon>
        <taxon>Actinomycetota</taxon>
        <taxon>Actinomycetes</taxon>
        <taxon>Mycobacteriales</taxon>
        <taxon>Mycobacteriaceae</taxon>
        <taxon>Mycolicibacterium</taxon>
    </lineage>
</organism>
<dbReference type="Proteomes" id="UP000465609">
    <property type="component" value="Chromosome"/>
</dbReference>
<evidence type="ECO:0000313" key="3">
    <source>
        <dbReference type="Proteomes" id="UP000465609"/>
    </source>
</evidence>
<keyword evidence="1" id="KW-0472">Membrane</keyword>
<evidence type="ECO:0000313" key="2">
    <source>
        <dbReference type="EMBL" id="BBX85208.1"/>
    </source>
</evidence>
<proteinExistence type="predicted"/>
<accession>A0ABM7IEW4</accession>
<keyword evidence="1" id="KW-1133">Transmembrane helix</keyword>
<dbReference type="EMBL" id="AP022577">
    <property type="protein sequence ID" value="BBX85208.1"/>
    <property type="molecule type" value="Genomic_DNA"/>
</dbReference>
<gene>
    <name evidence="2" type="ORF">MAUB_30810</name>
</gene>
<feature type="transmembrane region" description="Helical" evidence="1">
    <location>
        <begin position="20"/>
        <end position="39"/>
    </location>
</feature>
<keyword evidence="1" id="KW-0812">Transmembrane</keyword>
<keyword evidence="3" id="KW-1185">Reference proteome</keyword>
<sequence length="141" mass="15520">MTSATSTSTRQSGAGQFIDAATLIGLLFITLFVTTFVFAQADEAPSAEQTKTISQLNISPAEKRQFELMKSKGMVDDATATELVKNNTPSNNKYSIEWLPLIGITALAAAYLAFVYLMSFREYGEVITARFGPRFQRDEES</sequence>
<feature type="transmembrane region" description="Helical" evidence="1">
    <location>
        <begin position="98"/>
        <end position="117"/>
    </location>
</feature>
<protein>
    <submittedName>
        <fullName evidence="2">Uncharacterized protein</fullName>
    </submittedName>
</protein>